<name>A0ABS4PBK7_9GAMM</name>
<accession>A0ABS4PBK7</accession>
<keyword evidence="2" id="KW-1185">Reference proteome</keyword>
<dbReference type="Proteomes" id="UP001195624">
    <property type="component" value="Unassembled WGS sequence"/>
</dbReference>
<sequence length="141" mass="16089">MSWLFISAIIILSPLHAEETLHIERGTQGLDKFIIAVNNQGQQPLSCEVSTAHWYSVALGDILPGRTLQAALWKNTRSGEVFILNQQQDRLPVQRFWCGQQGASWQTRYQFTLPDRRQQTPQSHQFNCREAAHSTQCQPVS</sequence>
<reference evidence="2" key="1">
    <citation type="submission" date="2023-07" db="EMBL/GenBank/DDBJ databases">
        <title>Genome mining of underrepresented organisms for secondary metabolites.</title>
        <authorList>
            <person name="D'Agostino P.M."/>
        </authorList>
    </citation>
    <scope>NUCLEOTIDE SEQUENCE [LARGE SCALE GENOMIC DNA]</scope>
    <source>
        <strain evidence="2">WS4403</strain>
    </source>
</reference>
<dbReference type="EMBL" id="JAGGMQ010000001">
    <property type="protein sequence ID" value="MBP2170024.1"/>
    <property type="molecule type" value="Genomic_DNA"/>
</dbReference>
<protein>
    <submittedName>
        <fullName evidence="1">Uncharacterized protein</fullName>
    </submittedName>
</protein>
<evidence type="ECO:0000313" key="2">
    <source>
        <dbReference type="Proteomes" id="UP001195624"/>
    </source>
</evidence>
<gene>
    <name evidence="1" type="ORF">J2125_003216</name>
</gene>
<comment type="caution">
    <text evidence="1">The sequence shown here is derived from an EMBL/GenBank/DDBJ whole genome shotgun (WGS) entry which is preliminary data.</text>
</comment>
<organism evidence="1 2">
    <name type="scientific">Winslowiella toletana</name>
    <dbReference type="NCBI Taxonomy" id="92490"/>
    <lineage>
        <taxon>Bacteria</taxon>
        <taxon>Pseudomonadati</taxon>
        <taxon>Pseudomonadota</taxon>
        <taxon>Gammaproteobacteria</taxon>
        <taxon>Enterobacterales</taxon>
        <taxon>Erwiniaceae</taxon>
        <taxon>Winslowiella</taxon>
    </lineage>
</organism>
<dbReference type="RefSeq" id="WP_017800807.1">
    <property type="nucleotide sequence ID" value="NZ_JAGGMQ010000001.1"/>
</dbReference>
<proteinExistence type="predicted"/>
<evidence type="ECO:0000313" key="1">
    <source>
        <dbReference type="EMBL" id="MBP2170024.1"/>
    </source>
</evidence>